<evidence type="ECO:0000256" key="2">
    <source>
        <dbReference type="ARBA" id="ARBA00024325"/>
    </source>
</evidence>
<dbReference type="InterPro" id="IPR012851">
    <property type="entry name" value="Spore_coat_CotF-like"/>
</dbReference>
<dbReference type="Proteomes" id="UP000215596">
    <property type="component" value="Unassembled WGS sequence"/>
</dbReference>
<dbReference type="EMBL" id="NPBY01000055">
    <property type="protein sequence ID" value="PAD74500.1"/>
    <property type="molecule type" value="Genomic_DNA"/>
</dbReference>
<proteinExistence type="inferred from homology"/>
<accession>A0A268EN04</accession>
<dbReference type="InterPro" id="IPR012347">
    <property type="entry name" value="Ferritin-like"/>
</dbReference>
<organism evidence="4 5">
    <name type="scientific">Paenibacillus campinasensis</name>
    <dbReference type="NCBI Taxonomy" id="66347"/>
    <lineage>
        <taxon>Bacteria</taxon>
        <taxon>Bacillati</taxon>
        <taxon>Bacillota</taxon>
        <taxon>Bacilli</taxon>
        <taxon>Bacillales</taxon>
        <taxon>Paenibacillaceae</taxon>
        <taxon>Paenibacillus</taxon>
    </lineage>
</organism>
<dbReference type="Gene3D" id="1.20.1260.10">
    <property type="match status" value="1"/>
</dbReference>
<dbReference type="GO" id="GO:0030435">
    <property type="term" value="P:sporulation resulting in formation of a cellular spore"/>
    <property type="evidence" value="ECO:0007669"/>
    <property type="project" value="UniProtKB-KW"/>
</dbReference>
<evidence type="ECO:0000256" key="1">
    <source>
        <dbReference type="ARBA" id="ARBA00022969"/>
    </source>
</evidence>
<evidence type="ECO:0000313" key="5">
    <source>
        <dbReference type="Proteomes" id="UP000215596"/>
    </source>
</evidence>
<comment type="similarity">
    <text evidence="3">Belongs to the CotF family.</text>
</comment>
<gene>
    <name evidence="4" type="ORF">CHH67_17550</name>
</gene>
<comment type="caution">
    <text evidence="4">The sequence shown here is derived from an EMBL/GenBank/DDBJ whole genome shotgun (WGS) entry which is preliminary data.</text>
</comment>
<keyword evidence="1" id="KW-0749">Sporulation</keyword>
<dbReference type="PANTHER" id="PTHR39183:SF1">
    <property type="entry name" value="SPORE COAT PROTEIN F-LIKE PROTEIN YHCQ"/>
    <property type="match status" value="1"/>
</dbReference>
<dbReference type="RefSeq" id="WP_095266506.1">
    <property type="nucleotide sequence ID" value="NZ_NPBY01000055.1"/>
</dbReference>
<dbReference type="OrthoDB" id="1930261at2"/>
<dbReference type="AlphaFoldDB" id="A0A268EN04"/>
<evidence type="ECO:0000256" key="3">
    <source>
        <dbReference type="ARBA" id="ARBA00024344"/>
    </source>
</evidence>
<name>A0A268EN04_9BACL</name>
<sequence length="105" mass="11556">MNPVTGNATGMNAMTDQAIAADLLNSAKAGIKNYATAIAETASPEVRNMLWDQLSKTVKLHEQIFNYMHTNGLYEPHDINKQIQMDIQNADKAIQLASTHMNPIS</sequence>
<dbReference type="Pfam" id="PF07875">
    <property type="entry name" value="Coat_F"/>
    <property type="match status" value="1"/>
</dbReference>
<dbReference type="PANTHER" id="PTHR39183">
    <property type="entry name" value="SPORE COAT PROTEIN F-LIKE PROTEIN YHCQ"/>
    <property type="match status" value="1"/>
</dbReference>
<comment type="subcellular location">
    <subcellularLocation>
        <location evidence="2">Spore coat</location>
    </subcellularLocation>
</comment>
<keyword evidence="4" id="KW-0946">Virion</keyword>
<evidence type="ECO:0000313" key="4">
    <source>
        <dbReference type="EMBL" id="PAD74500.1"/>
    </source>
</evidence>
<reference evidence="4 5" key="1">
    <citation type="submission" date="2017-07" db="EMBL/GenBank/DDBJ databases">
        <title>Isolation and whole genome analysis of endospore-forming bacteria from heroin.</title>
        <authorList>
            <person name="Kalinowski J."/>
            <person name="Ahrens B."/>
            <person name="Al-Dilaimi A."/>
            <person name="Winkler A."/>
            <person name="Wibberg D."/>
            <person name="Schleenbecker U."/>
            <person name="Ruckert C."/>
            <person name="Wolfel R."/>
            <person name="Grass G."/>
        </authorList>
    </citation>
    <scope>NUCLEOTIDE SEQUENCE [LARGE SCALE GENOMIC DNA]</scope>
    <source>
        <strain evidence="4 5">7537-G1</strain>
    </source>
</reference>
<protein>
    <submittedName>
        <fullName evidence="4">Spore coat protein</fullName>
    </submittedName>
</protein>
<keyword evidence="4" id="KW-0167">Capsid protein</keyword>